<keyword evidence="3" id="KW-1185">Reference proteome</keyword>
<sequence length="1535" mass="165091">MKKLLLSITLLLSAIGFSQPISVSSTSHSVSQLVNDVLINTPCASATNIMWRTGTNFGSSNGIGYFQNTNPNFPMQSGVILSTGNAVNAAGPNTTLLNNGNNAWTGDSDLEATLAAAGIPMSSANATVLEFDFTPISPNFSFDFIFASEEYGNYQCQYSDAFAFLLTNLNTGVTTNLAVVPNTTDPISVITIRDFLYNSSCPSVNADYFGRFNGGSNAASSAINFNGQTKVLTASSVLTTGVPYHIKLVIADRLDYQSDSAIFISSNSFNIGQDVLGADLTVANNTALCNGTSYTIDTQLDPSAYTFVWKNGTTVIPGQTGPTLTVNSAGTYSVTYQNSFGACSAITNDIVIEYSSQIAVTNPYNLYRCNTGAGSYIYNLDSNTARLKTGLDANTIVSYHTSLSDANSSSNSLPLQYTSAPNTTIYARVEVPGGCFVIKTFVLYAIAPAIANQPQNLTSCENSYGSNVASFSLSTLRATILGSQLSSLYDVFFYSSQANADSNNNPLNSVNYTSGNTTIYVRVHNKSDVACYSTTSFNLIVAPLPMVDVLQDIVVCTEYILPTITNGNYFTEPNGGGTPLFAGDSITQTQTIYIFNQSNGTNGCSASSSFLVTIIDINNFAPTDVIKCGSYKLPILTSGKYYTQPGGNGTQINAGTVITSTQTIYFYYQTTIVPVCTVDTSFTVTILPTVEVGTRPDVFECTSYTLPPLTIGKYYTQTNGGGTEIPAGTIITTNRTIHVFATTGGDNPCTDRDSFKVFIGINQPADINQCNGYTLPSLPIGKYYTGPMGTGQEIPAGTLIDTNSTIYIYAPTTSGQNNCTDNLSFNLAFSAPPIDTLPSVSACVTYTLPTITNGEYFTSADGTGTMLNAGDEITSTQTIYIFKRLNASCANQSSFTVTIHPLPVIDSRADIDICDQYVLTPLTAGNYYTGPNGTGDLLTGGTVITSTQRIYIYAISNTTPACSIENSFQLNIFSTVADDPADVTVCDTYTLPTLSADNHYYTATGGPNGSGVELLPGTQITTTQTIYVFREALIRTSFSCSAENSFVVTVNHTPVIATIANINVCNSIDLAILPVGNYFTGTNGTGTMLTAGTTITSPQTLYVYAETATEPNCSAQRSFNINVFNVSELPNMTICESFTLPTLPVGRYYTGQNGTGTQLLSGQTINTSQTIYIYQQAPFSPACSDESSFTVTIIDTPVANNAALASRTVCDEDGTNDGITNFDLTTLNSEVLGTQTGSEFTVQYFKNYNNALTQTNAITSTDLTSVFVRVNNTLAPNCFDIKPITIIVNKLPEPTPLDGYVCIDNETGNLLKSYTIYSGLSATKYTFEWKNENGEVVGTNTAYTTLVPGIFSLVVTNITTGCVSEVFETIVEQSEPAEVTYVVEDDFSDNQRIIVTATGLGGNYEYQLDNGQFQDSNIFENVTSGIHTITVRDKNECGSTTIQALVINYPKFFTPNGDGYNDTWNIGDLKNQTNAVIMIYDRYGKVLKQIRPNSQGWDGTYNGNQMNSDDYWFTVSYTDENQQQREFKSHFAMKR</sequence>
<dbReference type="EMBL" id="JAAMPT010000194">
    <property type="protein sequence ID" value="NMH24116.1"/>
    <property type="molecule type" value="Genomic_DNA"/>
</dbReference>
<keyword evidence="1" id="KW-0732">Signal</keyword>
<dbReference type="Proteomes" id="UP000767947">
    <property type="component" value="Unassembled WGS sequence"/>
</dbReference>
<dbReference type="InterPro" id="IPR049804">
    <property type="entry name" value="Choice_anch_L"/>
</dbReference>
<name>A0ABX1QQL5_9FLAO</name>
<gene>
    <name evidence="2" type="ORF">G6042_02400</name>
</gene>
<protein>
    <submittedName>
        <fullName evidence="2">T9SS type B sorting domain-containing protein</fullName>
    </submittedName>
</protein>
<evidence type="ECO:0000256" key="1">
    <source>
        <dbReference type="SAM" id="SignalP"/>
    </source>
</evidence>
<organism evidence="2 3">
    <name type="scientific">Flavobacterium solisilvae</name>
    <dbReference type="NCBI Taxonomy" id="1852019"/>
    <lineage>
        <taxon>Bacteria</taxon>
        <taxon>Pseudomonadati</taxon>
        <taxon>Bacteroidota</taxon>
        <taxon>Flavobacteriia</taxon>
        <taxon>Flavobacteriales</taxon>
        <taxon>Flavobacteriaceae</taxon>
        <taxon>Flavobacterium</taxon>
    </lineage>
</organism>
<dbReference type="RefSeq" id="WP_169522665.1">
    <property type="nucleotide sequence ID" value="NZ_JAAMPT010000194.1"/>
</dbReference>
<evidence type="ECO:0000313" key="3">
    <source>
        <dbReference type="Proteomes" id="UP000767947"/>
    </source>
</evidence>
<dbReference type="Pfam" id="PF13585">
    <property type="entry name" value="CHU_C"/>
    <property type="match status" value="1"/>
</dbReference>
<dbReference type="NCBIfam" id="NF038133">
    <property type="entry name" value="choice_anch_L"/>
    <property type="match status" value="1"/>
</dbReference>
<proteinExistence type="predicted"/>
<reference evidence="2 3" key="1">
    <citation type="submission" date="2020-02" db="EMBL/GenBank/DDBJ databases">
        <title>Flavobacterium sp. genome.</title>
        <authorList>
            <person name="Jung H.S."/>
            <person name="Baek J.H."/>
            <person name="Jeon C.O."/>
        </authorList>
    </citation>
    <scope>NUCLEOTIDE SEQUENCE [LARGE SCALE GENOMIC DNA]</scope>
    <source>
        <strain evidence="2 3">SE-s27</strain>
    </source>
</reference>
<feature type="signal peptide" evidence="1">
    <location>
        <begin position="1"/>
        <end position="18"/>
    </location>
</feature>
<dbReference type="NCBIfam" id="TIGR04131">
    <property type="entry name" value="Bac_Flav_CTERM"/>
    <property type="match status" value="1"/>
</dbReference>
<feature type="chain" id="PRO_5047347377" evidence="1">
    <location>
        <begin position="19"/>
        <end position="1535"/>
    </location>
</feature>
<comment type="caution">
    <text evidence="2">The sequence shown here is derived from an EMBL/GenBank/DDBJ whole genome shotgun (WGS) entry which is preliminary data.</text>
</comment>
<accession>A0ABX1QQL5</accession>
<dbReference type="InterPro" id="IPR026341">
    <property type="entry name" value="T9SS_type_B"/>
</dbReference>
<evidence type="ECO:0000313" key="2">
    <source>
        <dbReference type="EMBL" id="NMH24116.1"/>
    </source>
</evidence>